<evidence type="ECO:0000256" key="1">
    <source>
        <dbReference type="SAM" id="Phobius"/>
    </source>
</evidence>
<accession>A0A9P5YMV0</accession>
<name>A0A9P5YMV0_9AGAR</name>
<keyword evidence="1" id="KW-1133">Transmembrane helix</keyword>
<keyword evidence="1" id="KW-0812">Transmembrane</keyword>
<organism evidence="2 3">
    <name type="scientific">Pholiota conissans</name>
    <dbReference type="NCBI Taxonomy" id="109636"/>
    <lineage>
        <taxon>Eukaryota</taxon>
        <taxon>Fungi</taxon>
        <taxon>Dikarya</taxon>
        <taxon>Basidiomycota</taxon>
        <taxon>Agaricomycotina</taxon>
        <taxon>Agaricomycetes</taxon>
        <taxon>Agaricomycetidae</taxon>
        <taxon>Agaricales</taxon>
        <taxon>Agaricineae</taxon>
        <taxon>Strophariaceae</taxon>
        <taxon>Pholiota</taxon>
    </lineage>
</organism>
<feature type="transmembrane region" description="Helical" evidence="1">
    <location>
        <begin position="29"/>
        <end position="49"/>
    </location>
</feature>
<gene>
    <name evidence="2" type="ORF">BDN70DRAFT_570617</name>
</gene>
<dbReference type="Proteomes" id="UP000807469">
    <property type="component" value="Unassembled WGS sequence"/>
</dbReference>
<dbReference type="AlphaFoldDB" id="A0A9P5YMV0"/>
<evidence type="ECO:0000313" key="3">
    <source>
        <dbReference type="Proteomes" id="UP000807469"/>
    </source>
</evidence>
<protein>
    <submittedName>
        <fullName evidence="2">Uncharacterized protein</fullName>
    </submittedName>
</protein>
<reference evidence="2" key="1">
    <citation type="submission" date="2020-11" db="EMBL/GenBank/DDBJ databases">
        <authorList>
            <consortium name="DOE Joint Genome Institute"/>
            <person name="Ahrendt S."/>
            <person name="Riley R."/>
            <person name="Andreopoulos W."/>
            <person name="Labutti K."/>
            <person name="Pangilinan J."/>
            <person name="Ruiz-Duenas F.J."/>
            <person name="Barrasa J.M."/>
            <person name="Sanchez-Garcia M."/>
            <person name="Camarero S."/>
            <person name="Miyauchi S."/>
            <person name="Serrano A."/>
            <person name="Linde D."/>
            <person name="Babiker R."/>
            <person name="Drula E."/>
            <person name="Ayuso-Fernandez I."/>
            <person name="Pacheco R."/>
            <person name="Padilla G."/>
            <person name="Ferreira P."/>
            <person name="Barriuso J."/>
            <person name="Kellner H."/>
            <person name="Castanera R."/>
            <person name="Alfaro M."/>
            <person name="Ramirez L."/>
            <person name="Pisabarro A.G."/>
            <person name="Kuo A."/>
            <person name="Tritt A."/>
            <person name="Lipzen A."/>
            <person name="He G."/>
            <person name="Yan M."/>
            <person name="Ng V."/>
            <person name="Cullen D."/>
            <person name="Martin F."/>
            <person name="Rosso M.-N."/>
            <person name="Henrissat B."/>
            <person name="Hibbett D."/>
            <person name="Martinez A.T."/>
            <person name="Grigoriev I.V."/>
        </authorList>
    </citation>
    <scope>NUCLEOTIDE SEQUENCE</scope>
    <source>
        <strain evidence="2">CIRM-BRFM 674</strain>
    </source>
</reference>
<dbReference type="EMBL" id="MU155681">
    <property type="protein sequence ID" value="KAF9471464.1"/>
    <property type="molecule type" value="Genomic_DNA"/>
</dbReference>
<keyword evidence="1" id="KW-0472">Membrane</keyword>
<keyword evidence="3" id="KW-1185">Reference proteome</keyword>
<comment type="caution">
    <text evidence="2">The sequence shown here is derived from an EMBL/GenBank/DDBJ whole genome shotgun (WGS) entry which is preliminary data.</text>
</comment>
<sequence length="99" mass="11259">MPICLSNLNHLASLADIRTRIRTRISKSLCVYPATVIKICYSLALLGYFSTPELMIGLCTLADPSRLMDWFSASFRVGYVGRKRLYLLSSLFWGPLRRV</sequence>
<evidence type="ECO:0000313" key="2">
    <source>
        <dbReference type="EMBL" id="KAF9471464.1"/>
    </source>
</evidence>
<proteinExistence type="predicted"/>